<evidence type="ECO:0000313" key="1">
    <source>
        <dbReference type="EMBL" id="ABU81991.1"/>
    </source>
</evidence>
<dbReference type="KEGG" id="iho:Igni_0809"/>
<reference evidence="1 2" key="1">
    <citation type="journal article" date="2008" name="Genome Biol.">
        <title>A genomic analysis of the archaeal system Ignicoccus hospitalis-Nanoarchaeum equitans.</title>
        <authorList>
            <person name="Podar M."/>
            <person name="Anderson I."/>
            <person name="Makarova K.S."/>
            <person name="Elkins J.G."/>
            <person name="Ivanova N."/>
            <person name="Wall M.A."/>
            <person name="Lykidis A."/>
            <person name="Mavromatis K."/>
            <person name="Sun H."/>
            <person name="Hudson M.E."/>
            <person name="Chen W."/>
            <person name="Deciu C."/>
            <person name="Hutchison D."/>
            <person name="Eads J.R."/>
            <person name="Anderson A."/>
            <person name="Fernandes F."/>
            <person name="Szeto E."/>
            <person name="Lapidus A."/>
            <person name="Kyrpides N.C."/>
            <person name="Saier M.H.Jr."/>
            <person name="Richardson P.M."/>
            <person name="Rachel R."/>
            <person name="Huber H."/>
            <person name="Eisen J.A."/>
            <person name="Koonin E.V."/>
            <person name="Keller M."/>
            <person name="Stetter K.O."/>
        </authorList>
    </citation>
    <scope>NUCLEOTIDE SEQUENCE [LARGE SCALE GENOMIC DNA]</scope>
    <source>
        <strain evidence="2">KIN4/I / DSM 18386 / JCM 14125</strain>
    </source>
</reference>
<dbReference type="AlphaFoldDB" id="A8AAN9"/>
<protein>
    <submittedName>
        <fullName evidence="1">Uncharacterized protein</fullName>
    </submittedName>
</protein>
<evidence type="ECO:0000313" key="2">
    <source>
        <dbReference type="Proteomes" id="UP000000262"/>
    </source>
</evidence>
<name>A8AAN9_IGNH4</name>
<gene>
    <name evidence="1" type="ordered locus">Igni_0809</name>
</gene>
<dbReference type="Proteomes" id="UP000000262">
    <property type="component" value="Chromosome"/>
</dbReference>
<organism evidence="1 2">
    <name type="scientific">Ignicoccus hospitalis (strain KIN4/I / DSM 18386 / JCM 14125)</name>
    <dbReference type="NCBI Taxonomy" id="453591"/>
    <lineage>
        <taxon>Archaea</taxon>
        <taxon>Thermoproteota</taxon>
        <taxon>Thermoprotei</taxon>
        <taxon>Desulfurococcales</taxon>
        <taxon>Desulfurococcaceae</taxon>
        <taxon>Ignicoccus</taxon>
    </lineage>
</organism>
<proteinExistence type="predicted"/>
<accession>A8AAN9</accession>
<dbReference type="EMBL" id="CP000816">
    <property type="protein sequence ID" value="ABU81991.1"/>
    <property type="molecule type" value="Genomic_DNA"/>
</dbReference>
<dbReference type="HOGENOM" id="CLU_2257330_0_0_2"/>
<keyword evidence="2" id="KW-1185">Reference proteome</keyword>
<sequence>MLLDTGVLYNPDYFKCDMNGIAPTAFVDALNQLGACADNGTITWKEISSVVPQFKIWGTDNTFRPYSNDETPMKYCVTNSENLKKIGLEPMWNASIGLQAPRT</sequence>